<sequence>MDFGINFFPVLPPERKSAQDYYREVISLSRHAERLGFEHVQTVEHHGTPYGGYCPDPVTLLAAVAARTDRIRITTGAVILAFDHPLKAAGRLAMLDNLSGGRLDVGFGRAFLPDEFDLFDVPIEQSRARFAEGVEACRRLWTEQDVEWKGTFHRFGPVTVLPRPVQQPCPPIFVASASSAESCAAAGRSGHHLQVVPSLTTRQQLREMLDAYRDARARAGHRGAGRIQLKYTCYLAEDRDDALAAARVFEQNYTALMADAIASWKSARSDQYPGYEAMIDKVRRYDFDASLAAGKFLAGTPDDVAGRLAADRQELGADLTVSLQFNPGWTDAGRAAHGMDLFAGHVVPALGGGVRDGLLYA</sequence>
<dbReference type="InterPro" id="IPR050766">
    <property type="entry name" value="Bact_Lucif_Oxidored"/>
</dbReference>
<organism evidence="2 3">
    <name type="scientific">Actinacidiphila epipremni</name>
    <dbReference type="NCBI Taxonomy" id="2053013"/>
    <lineage>
        <taxon>Bacteria</taxon>
        <taxon>Bacillati</taxon>
        <taxon>Actinomycetota</taxon>
        <taxon>Actinomycetes</taxon>
        <taxon>Kitasatosporales</taxon>
        <taxon>Streptomycetaceae</taxon>
        <taxon>Actinacidiphila</taxon>
    </lineage>
</organism>
<protein>
    <submittedName>
        <fullName evidence="2">LLM class flavin-dependent oxidoreductase</fullName>
    </submittedName>
</protein>
<dbReference type="RefSeq" id="WP_167982422.1">
    <property type="nucleotide sequence ID" value="NZ_JAATEJ010000005.1"/>
</dbReference>
<dbReference type="InterPro" id="IPR036661">
    <property type="entry name" value="Luciferase-like_sf"/>
</dbReference>
<keyword evidence="3" id="KW-1185">Reference proteome</keyword>
<dbReference type="Pfam" id="PF00296">
    <property type="entry name" value="Bac_luciferase"/>
    <property type="match status" value="1"/>
</dbReference>
<evidence type="ECO:0000259" key="1">
    <source>
        <dbReference type="Pfam" id="PF00296"/>
    </source>
</evidence>
<dbReference type="PANTHER" id="PTHR30137:SF6">
    <property type="entry name" value="LUCIFERASE-LIKE MONOOXYGENASE"/>
    <property type="match status" value="1"/>
</dbReference>
<feature type="domain" description="Luciferase-like" evidence="1">
    <location>
        <begin position="1"/>
        <end position="318"/>
    </location>
</feature>
<dbReference type="Gene3D" id="3.20.20.30">
    <property type="entry name" value="Luciferase-like domain"/>
    <property type="match status" value="1"/>
</dbReference>
<dbReference type="InterPro" id="IPR011251">
    <property type="entry name" value="Luciferase-like_dom"/>
</dbReference>
<evidence type="ECO:0000313" key="2">
    <source>
        <dbReference type="EMBL" id="NJP43554.1"/>
    </source>
</evidence>
<dbReference type="SUPFAM" id="SSF51679">
    <property type="entry name" value="Bacterial luciferase-like"/>
    <property type="match status" value="1"/>
</dbReference>
<evidence type="ECO:0000313" key="3">
    <source>
        <dbReference type="Proteomes" id="UP000734511"/>
    </source>
</evidence>
<gene>
    <name evidence="2" type="ORF">HCN08_09100</name>
</gene>
<comment type="caution">
    <text evidence="2">The sequence shown here is derived from an EMBL/GenBank/DDBJ whole genome shotgun (WGS) entry which is preliminary data.</text>
</comment>
<reference evidence="2 3" key="1">
    <citation type="submission" date="2020-03" db="EMBL/GenBank/DDBJ databases">
        <title>WGS of actinomycetes isolated from Thailand.</title>
        <authorList>
            <person name="Thawai C."/>
        </authorList>
    </citation>
    <scope>NUCLEOTIDE SEQUENCE [LARGE SCALE GENOMIC DNA]</scope>
    <source>
        <strain evidence="2 3">PRB2-1</strain>
    </source>
</reference>
<dbReference type="Proteomes" id="UP000734511">
    <property type="component" value="Unassembled WGS sequence"/>
</dbReference>
<dbReference type="PANTHER" id="PTHR30137">
    <property type="entry name" value="LUCIFERASE-LIKE MONOOXYGENASE"/>
    <property type="match status" value="1"/>
</dbReference>
<proteinExistence type="predicted"/>
<accession>A0ABX0ZMT5</accession>
<dbReference type="EMBL" id="JAATEJ010000005">
    <property type="protein sequence ID" value="NJP43554.1"/>
    <property type="molecule type" value="Genomic_DNA"/>
</dbReference>
<name>A0ABX0ZMT5_9ACTN</name>